<feature type="compositionally biased region" description="Polar residues" evidence="2">
    <location>
        <begin position="422"/>
        <end position="431"/>
    </location>
</feature>
<protein>
    <recommendedName>
        <fullName evidence="1">Mediator of RNA polymerase II transcription subunit 15</fullName>
    </recommendedName>
    <alternativeName>
        <fullName evidence="1">Mediator complex subunit 15</fullName>
    </alternativeName>
</protein>
<dbReference type="Pfam" id="PF09606">
    <property type="entry name" value="Med15_N"/>
    <property type="match status" value="1"/>
</dbReference>
<feature type="compositionally biased region" description="Polar residues" evidence="2">
    <location>
        <begin position="34"/>
        <end position="55"/>
    </location>
</feature>
<sequence>MATEGLPPDRVPQELRRQTLSQLEEAIRNYPGTPGSTPASLQNPTDVENNLFDQSRNSDDYTAKLQRILFMLTKRKSLQNLAAQNPQQQHQQSNQSLPQSSNLQQQQSQLSGGVSYSVSGSNMAGVNPAGMGMTRPMQQMQQPGGGGSYQTYQQGGGTAQQMHPTQHPHYSPHMHRTVGGSMQHGMQPGMHPTQRPMMAGVAQGMVHGGPYGHAQHPMSVHNYPQNVNYQPHFNPVMSVANQMHGMGIPQRQPSINPSLMRPQQGPMGRGMPGMAGGGMMQQHSGPGAMAMAMGRGGMGMGGGIPAGMGRVGGVYGGPMVQQVQTGFTSDISGSVQPVMAVPNPSYLPASSVGGIRQPAPPYDSVGPPASSSAVSNPSAATSSSNAPSLPPASSAPPSSSSSQPQSSLPHPHPPPSTSASATAMNYLQSQPVPSPAPPPTPLLPASPATSIGSPAHSTVTPEENEAYLRTHHELQVYLPLLTRMMNRTLKKEGEDAHKSEQYMKLKSLHSLLQDDKKRVPLPTLIKCKTALEKMFEQQQLREHLDSTSSQPPPSNPPSVAPAPPATSSAANHTLVDPSTKPLPEPKSQSLLEFKMIPSPTPTLGNLIETCTVRSHPFPADRLPPSKRMCNRVEPAISLCLRREIAHLVGFKVHPLPQEEQTRGTMLECSIVDEDLPKVPSLTVRIPPGYPDYSPECDLESYGGGDPTPLLSEVGKLLADTLACCCDSYTLSFLLSSWETSLLKALSSQF</sequence>
<keyword evidence="1" id="KW-0804">Transcription</keyword>
<dbReference type="InterPro" id="IPR048386">
    <property type="entry name" value="Med15_C"/>
</dbReference>
<dbReference type="EMBL" id="CASHTH010004028">
    <property type="protein sequence ID" value="CAI8052640.1"/>
    <property type="molecule type" value="Genomic_DNA"/>
</dbReference>
<feature type="compositionally biased region" description="Polar residues" evidence="2">
    <location>
        <begin position="451"/>
        <end position="461"/>
    </location>
</feature>
<dbReference type="AlphaFoldDB" id="A0AA35TQL2"/>
<evidence type="ECO:0000256" key="1">
    <source>
        <dbReference type="RuleBase" id="RU364148"/>
    </source>
</evidence>
<dbReference type="Proteomes" id="UP001174909">
    <property type="component" value="Unassembled WGS sequence"/>
</dbReference>
<feature type="domain" description="ARC105/Med15 mediator subunit central" evidence="4">
    <location>
        <begin position="464"/>
        <end position="574"/>
    </location>
</feature>
<feature type="region of interest" description="Disordered" evidence="2">
    <location>
        <begin position="81"/>
        <end position="170"/>
    </location>
</feature>
<proteinExistence type="inferred from homology"/>
<feature type="compositionally biased region" description="Pro residues" evidence="2">
    <location>
        <begin position="432"/>
        <end position="444"/>
    </location>
</feature>
<evidence type="ECO:0000256" key="2">
    <source>
        <dbReference type="SAM" id="MobiDB-lite"/>
    </source>
</evidence>
<evidence type="ECO:0000259" key="4">
    <source>
        <dbReference type="Pfam" id="PF21538"/>
    </source>
</evidence>
<feature type="region of interest" description="Disordered" evidence="2">
    <location>
        <begin position="28"/>
        <end position="55"/>
    </location>
</feature>
<organism evidence="6 7">
    <name type="scientific">Geodia barretti</name>
    <name type="common">Barrett's horny sponge</name>
    <dbReference type="NCBI Taxonomy" id="519541"/>
    <lineage>
        <taxon>Eukaryota</taxon>
        <taxon>Metazoa</taxon>
        <taxon>Porifera</taxon>
        <taxon>Demospongiae</taxon>
        <taxon>Heteroscleromorpha</taxon>
        <taxon>Tetractinellida</taxon>
        <taxon>Astrophorina</taxon>
        <taxon>Geodiidae</taxon>
        <taxon>Geodia</taxon>
    </lineage>
</organism>
<feature type="compositionally biased region" description="Low complexity" evidence="2">
    <location>
        <begin position="130"/>
        <end position="142"/>
    </location>
</feature>
<evidence type="ECO:0000313" key="6">
    <source>
        <dbReference type="EMBL" id="CAI8052640.1"/>
    </source>
</evidence>
<feature type="domain" description="Mediator of RNA polymerase II transcription subunit 15 N-terminal" evidence="3">
    <location>
        <begin position="14"/>
        <end position="75"/>
    </location>
</feature>
<comment type="similarity">
    <text evidence="1">Belongs to the Mediator complex subunit 15 family.</text>
</comment>
<reference evidence="6" key="1">
    <citation type="submission" date="2023-03" db="EMBL/GenBank/DDBJ databases">
        <authorList>
            <person name="Steffen K."/>
            <person name="Cardenas P."/>
        </authorList>
    </citation>
    <scope>NUCLEOTIDE SEQUENCE</scope>
</reference>
<comment type="subcellular location">
    <subcellularLocation>
        <location evidence="1">Nucleus</location>
    </subcellularLocation>
</comment>
<comment type="function">
    <text evidence="1">Component of the Mediator complex, a coactivator involved in the regulated transcription of nearly all RNA polymerase II-dependent genes. Mediator functions as a bridge to convey information from gene-specific regulatory proteins to the basal RNA polymerase II transcription machinery. Mediator is recruited to promoters by direct interactions with regulatory proteins and serves as a scaffold for the assembly of a functional preinitiation complex with RNA polymerase II and the general transcription factors.</text>
</comment>
<feature type="region of interest" description="Disordered" evidence="2">
    <location>
        <begin position="351"/>
        <end position="462"/>
    </location>
</feature>
<feature type="compositionally biased region" description="Low complexity" evidence="2">
    <location>
        <begin position="395"/>
        <end position="409"/>
    </location>
</feature>
<gene>
    <name evidence="1" type="primary">MED15</name>
    <name evidence="6" type="ORF">GBAR_LOCUS28788</name>
</gene>
<dbReference type="Pfam" id="PF21539">
    <property type="entry name" value="Med15_C"/>
    <property type="match status" value="1"/>
</dbReference>
<feature type="compositionally biased region" description="Pro residues" evidence="2">
    <location>
        <begin position="550"/>
        <end position="564"/>
    </location>
</feature>
<feature type="compositionally biased region" description="Low complexity" evidence="2">
    <location>
        <begin position="364"/>
        <end position="387"/>
    </location>
</feature>
<name>A0AA35TQL2_GEOBA</name>
<comment type="subunit">
    <text evidence="1">Component of the Mediator complex.</text>
</comment>
<comment type="caution">
    <text evidence="6">The sequence shown here is derived from an EMBL/GenBank/DDBJ whole genome shotgun (WGS) entry which is preliminary data.</text>
</comment>
<keyword evidence="1" id="KW-0805">Transcription regulation</keyword>
<feature type="compositionally biased region" description="Low complexity" evidence="2">
    <location>
        <begin position="81"/>
        <end position="122"/>
    </location>
</feature>
<feature type="domain" description="ARC105/Med15 mediator subunit C-terminal" evidence="5">
    <location>
        <begin position="636"/>
        <end position="741"/>
    </location>
</feature>
<evidence type="ECO:0000259" key="5">
    <source>
        <dbReference type="Pfam" id="PF21539"/>
    </source>
</evidence>
<evidence type="ECO:0000259" key="3">
    <source>
        <dbReference type="Pfam" id="PF09606"/>
    </source>
</evidence>
<dbReference type="InterPro" id="IPR048385">
    <property type="entry name" value="Med15_central"/>
</dbReference>
<evidence type="ECO:0000313" key="7">
    <source>
        <dbReference type="Proteomes" id="UP001174909"/>
    </source>
</evidence>
<feature type="compositionally biased region" description="Gly residues" evidence="2">
    <location>
        <begin position="143"/>
        <end position="158"/>
    </location>
</feature>
<keyword evidence="1" id="KW-0539">Nucleus</keyword>
<dbReference type="InterPro" id="IPR019087">
    <property type="entry name" value="Med15_N"/>
</dbReference>
<dbReference type="GO" id="GO:0005634">
    <property type="term" value="C:nucleus"/>
    <property type="evidence" value="ECO:0007669"/>
    <property type="project" value="UniProtKB-SubCell"/>
</dbReference>
<keyword evidence="1" id="KW-0010">Activator</keyword>
<dbReference type="Pfam" id="PF21538">
    <property type="entry name" value="Med15_M"/>
    <property type="match status" value="1"/>
</dbReference>
<feature type="region of interest" description="Disordered" evidence="2">
    <location>
        <begin position="539"/>
        <end position="585"/>
    </location>
</feature>
<keyword evidence="7" id="KW-1185">Reference proteome</keyword>
<accession>A0AA35TQL2</accession>